<name>A0A0E9PZ26_ANGAN</name>
<dbReference type="AlphaFoldDB" id="A0A0E9PZ26"/>
<dbReference type="EMBL" id="GBXM01099262">
    <property type="protein sequence ID" value="JAH09315.1"/>
    <property type="molecule type" value="Transcribed_RNA"/>
</dbReference>
<reference evidence="1" key="2">
    <citation type="journal article" date="2015" name="Fish Shellfish Immunol.">
        <title>Early steps in the European eel (Anguilla anguilla)-Vibrio vulnificus interaction in the gills: Role of the RtxA13 toxin.</title>
        <authorList>
            <person name="Callol A."/>
            <person name="Pajuelo D."/>
            <person name="Ebbesson L."/>
            <person name="Teles M."/>
            <person name="MacKenzie S."/>
            <person name="Amaro C."/>
        </authorList>
    </citation>
    <scope>NUCLEOTIDE SEQUENCE</scope>
</reference>
<organism evidence="1">
    <name type="scientific">Anguilla anguilla</name>
    <name type="common">European freshwater eel</name>
    <name type="synonym">Muraena anguilla</name>
    <dbReference type="NCBI Taxonomy" id="7936"/>
    <lineage>
        <taxon>Eukaryota</taxon>
        <taxon>Metazoa</taxon>
        <taxon>Chordata</taxon>
        <taxon>Craniata</taxon>
        <taxon>Vertebrata</taxon>
        <taxon>Euteleostomi</taxon>
        <taxon>Actinopterygii</taxon>
        <taxon>Neopterygii</taxon>
        <taxon>Teleostei</taxon>
        <taxon>Anguilliformes</taxon>
        <taxon>Anguillidae</taxon>
        <taxon>Anguilla</taxon>
    </lineage>
</organism>
<accession>A0A0E9PZ26</accession>
<sequence length="70" mass="7772">MDPSYPVSMMQAGGGGVMVWGMSFWHTLGLLTTNISAIFECHIIPKHCLLTLCIPSWPRSTFFKWILSAG</sequence>
<evidence type="ECO:0000313" key="1">
    <source>
        <dbReference type="EMBL" id="JAH09315.1"/>
    </source>
</evidence>
<proteinExistence type="predicted"/>
<protein>
    <submittedName>
        <fullName evidence="1">Uncharacterized protein</fullName>
    </submittedName>
</protein>
<reference evidence="1" key="1">
    <citation type="submission" date="2014-11" db="EMBL/GenBank/DDBJ databases">
        <authorList>
            <person name="Amaro Gonzalez C."/>
        </authorList>
    </citation>
    <scope>NUCLEOTIDE SEQUENCE</scope>
</reference>